<dbReference type="InterPro" id="IPR007012">
    <property type="entry name" value="PolA_pol_cen_dom"/>
</dbReference>
<organism evidence="19 20">
    <name type="scientific">Panagrellus redivivus</name>
    <name type="common">Microworm</name>
    <dbReference type="NCBI Taxonomy" id="6233"/>
    <lineage>
        <taxon>Eukaryota</taxon>
        <taxon>Metazoa</taxon>
        <taxon>Ecdysozoa</taxon>
        <taxon>Nematoda</taxon>
        <taxon>Chromadorea</taxon>
        <taxon>Rhabditida</taxon>
        <taxon>Tylenchina</taxon>
        <taxon>Panagrolaimomorpha</taxon>
        <taxon>Panagrolaimoidea</taxon>
        <taxon>Panagrolaimidae</taxon>
        <taxon>Panagrellus</taxon>
    </lineage>
</organism>
<feature type="domain" description="Poly(A) polymerase central" evidence="17">
    <location>
        <begin position="207"/>
        <end position="356"/>
    </location>
</feature>
<dbReference type="SUPFAM" id="SSF81301">
    <property type="entry name" value="Nucleotidyltransferase"/>
    <property type="match status" value="1"/>
</dbReference>
<evidence type="ECO:0000256" key="14">
    <source>
        <dbReference type="PIRSR" id="PIRSR018425-2"/>
    </source>
</evidence>
<dbReference type="Proteomes" id="UP000492821">
    <property type="component" value="Unassembled WGS sequence"/>
</dbReference>
<accession>A0A7E4ZV70</accession>
<dbReference type="CDD" id="cd05402">
    <property type="entry name" value="NT_PAP_TUTase"/>
    <property type="match status" value="1"/>
</dbReference>
<dbReference type="PANTHER" id="PTHR10682">
    <property type="entry name" value="POLY A POLYMERASE"/>
    <property type="match status" value="1"/>
</dbReference>
<evidence type="ECO:0000256" key="2">
    <source>
        <dbReference type="ARBA" id="ARBA00004123"/>
    </source>
</evidence>
<feature type="binding site" evidence="13">
    <location>
        <position position="155"/>
    </location>
    <ligand>
        <name>ATP</name>
        <dbReference type="ChEBI" id="CHEBI:30616"/>
    </ligand>
</feature>
<dbReference type="InterPro" id="IPR043519">
    <property type="entry name" value="NT_sf"/>
</dbReference>
<evidence type="ECO:0000256" key="11">
    <source>
        <dbReference type="ARBA" id="ARBA00048830"/>
    </source>
</evidence>
<feature type="binding site" evidence="13">
    <location>
        <begin position="234"/>
        <end position="235"/>
    </location>
    <ligand>
        <name>ATP</name>
        <dbReference type="ChEBI" id="CHEBI:30616"/>
    </ligand>
</feature>
<evidence type="ECO:0000256" key="4">
    <source>
        <dbReference type="ARBA" id="ARBA00022664"/>
    </source>
</evidence>
<dbReference type="InterPro" id="IPR014492">
    <property type="entry name" value="PolyA_polymerase"/>
</dbReference>
<feature type="binding site" evidence="13">
    <location>
        <position position="216"/>
    </location>
    <ligand>
        <name>ATP</name>
        <dbReference type="ChEBI" id="CHEBI:30616"/>
    </ligand>
</feature>
<keyword evidence="19" id="KW-1185">Reference proteome</keyword>
<feature type="binding site" evidence="14">
    <location>
        <position position="103"/>
    </location>
    <ligand>
        <name>Mg(2+)</name>
        <dbReference type="ChEBI" id="CHEBI:18420"/>
        <label>2</label>
        <note>catalytic</note>
    </ligand>
</feature>
<comment type="function">
    <text evidence="12">Polymerase that creates the 3'-poly(A) tail of mRNA's.</text>
</comment>
<proteinExistence type="inferred from homology"/>
<keyword evidence="5 12" id="KW-0808">Transferase</keyword>
<dbReference type="SUPFAM" id="SSF81631">
    <property type="entry name" value="PAP/OAS1 substrate-binding domain"/>
    <property type="match status" value="1"/>
</dbReference>
<feature type="binding site" evidence="14">
    <location>
        <position position="101"/>
    </location>
    <ligand>
        <name>Mg(2+)</name>
        <dbReference type="ChEBI" id="CHEBI:18420"/>
        <label>1</label>
        <note>catalytic</note>
    </ligand>
</feature>
<keyword evidence="10 12" id="KW-0539">Nucleus</keyword>
<evidence type="ECO:0000259" key="18">
    <source>
        <dbReference type="Pfam" id="PF20750"/>
    </source>
</evidence>
<keyword evidence="7 12" id="KW-0547">Nucleotide-binding</keyword>
<comment type="catalytic activity">
    <reaction evidence="11 12">
        <text>RNA(n) + ATP = RNA(n)-3'-adenine ribonucleotide + diphosphate</text>
        <dbReference type="Rhea" id="RHEA:11332"/>
        <dbReference type="Rhea" id="RHEA-COMP:14527"/>
        <dbReference type="Rhea" id="RHEA-COMP:17347"/>
        <dbReference type="ChEBI" id="CHEBI:30616"/>
        <dbReference type="ChEBI" id="CHEBI:33019"/>
        <dbReference type="ChEBI" id="CHEBI:140395"/>
        <dbReference type="ChEBI" id="CHEBI:173115"/>
        <dbReference type="EC" id="2.7.7.19"/>
    </reaction>
</comment>
<evidence type="ECO:0000259" key="16">
    <source>
        <dbReference type="Pfam" id="PF04926"/>
    </source>
</evidence>
<feature type="region of interest" description="Disordered" evidence="15">
    <location>
        <begin position="492"/>
        <end position="531"/>
    </location>
</feature>
<dbReference type="FunFam" id="1.10.1410.10:FF:000001">
    <property type="entry name" value="Putative poly(A) polymerase gamma"/>
    <property type="match status" value="1"/>
</dbReference>
<dbReference type="PANTHER" id="PTHR10682:SF10">
    <property type="entry name" value="POLYNUCLEOTIDE ADENYLYLTRANSFERASE"/>
    <property type="match status" value="1"/>
</dbReference>
<dbReference type="Gene3D" id="3.30.70.590">
    <property type="entry name" value="Poly(A) polymerase predicted RNA binding domain"/>
    <property type="match status" value="1"/>
</dbReference>
<dbReference type="InterPro" id="IPR011068">
    <property type="entry name" value="NuclTrfase_I-like_C"/>
</dbReference>
<dbReference type="GO" id="GO:0003723">
    <property type="term" value="F:RNA binding"/>
    <property type="evidence" value="ECO:0007669"/>
    <property type="project" value="UniProtKB-UniRule"/>
</dbReference>
<reference evidence="19" key="1">
    <citation type="journal article" date="2013" name="Genetics">
        <title>The draft genome and transcriptome of Panagrellus redivivus are shaped by the harsh demands of a free-living lifestyle.</title>
        <authorList>
            <person name="Srinivasan J."/>
            <person name="Dillman A.R."/>
            <person name="Macchietto M.G."/>
            <person name="Heikkinen L."/>
            <person name="Lakso M."/>
            <person name="Fracchia K.M."/>
            <person name="Antoshechkin I."/>
            <person name="Mortazavi A."/>
            <person name="Wong G."/>
            <person name="Sternberg P.W."/>
        </authorList>
    </citation>
    <scope>NUCLEOTIDE SEQUENCE [LARGE SCALE GENOMIC DNA]</scope>
    <source>
        <strain evidence="19">MT8872</strain>
    </source>
</reference>
<dbReference type="FunFam" id="3.30.460.10:FF:000002">
    <property type="entry name" value="Poly(A) polymerase alpha, putative"/>
    <property type="match status" value="1"/>
</dbReference>
<feature type="binding site" evidence="14">
    <location>
        <position position="101"/>
    </location>
    <ligand>
        <name>Mg(2+)</name>
        <dbReference type="ChEBI" id="CHEBI:18420"/>
        <label>2</label>
        <note>catalytic</note>
    </ligand>
</feature>
<dbReference type="Pfam" id="PF20750">
    <property type="entry name" value="PAP_NTPase"/>
    <property type="match status" value="1"/>
</dbReference>
<evidence type="ECO:0000256" key="10">
    <source>
        <dbReference type="ARBA" id="ARBA00023242"/>
    </source>
</evidence>
<dbReference type="GO" id="GO:1990817">
    <property type="term" value="F:poly(A) RNA polymerase activity"/>
    <property type="evidence" value="ECO:0007669"/>
    <property type="project" value="UniProtKB-UniRule"/>
</dbReference>
<dbReference type="GO" id="GO:0006397">
    <property type="term" value="P:mRNA processing"/>
    <property type="evidence" value="ECO:0007669"/>
    <property type="project" value="UniProtKB-KW"/>
</dbReference>
<feature type="domain" description="Poly(A) polymerase nucleotidyltransferase" evidence="18">
    <location>
        <begin position="9"/>
        <end position="202"/>
    </location>
</feature>
<evidence type="ECO:0000313" key="19">
    <source>
        <dbReference type="Proteomes" id="UP000492821"/>
    </source>
</evidence>
<evidence type="ECO:0000256" key="3">
    <source>
        <dbReference type="ARBA" id="ARBA00010912"/>
    </source>
</evidence>
<evidence type="ECO:0000256" key="9">
    <source>
        <dbReference type="ARBA" id="ARBA00022842"/>
    </source>
</evidence>
<reference evidence="20" key="2">
    <citation type="submission" date="2020-10" db="UniProtKB">
        <authorList>
            <consortium name="WormBaseParasite"/>
        </authorList>
    </citation>
    <scope>IDENTIFICATION</scope>
</reference>
<comment type="subcellular location">
    <subcellularLocation>
        <location evidence="2 12">Nucleus</location>
    </subcellularLocation>
</comment>
<feature type="binding site" evidence="13">
    <location>
        <begin position="101"/>
        <end position="103"/>
    </location>
    <ligand>
        <name>ATP</name>
        <dbReference type="ChEBI" id="CHEBI:30616"/>
    </ligand>
</feature>
<dbReference type="Gene3D" id="1.10.1410.10">
    <property type="match status" value="1"/>
</dbReference>
<comment type="cofactor">
    <cofactor evidence="1">
        <name>Mn(2+)</name>
        <dbReference type="ChEBI" id="CHEBI:29035"/>
    </cofactor>
</comment>
<dbReference type="InterPro" id="IPR048840">
    <property type="entry name" value="PolA_pol_NTPase"/>
</dbReference>
<protein>
    <recommendedName>
        <fullName evidence="12">Poly(A) polymerase</fullName>
        <ecNumber evidence="12">2.7.7.19</ecNumber>
    </recommendedName>
</protein>
<evidence type="ECO:0000256" key="8">
    <source>
        <dbReference type="ARBA" id="ARBA00022840"/>
    </source>
</evidence>
<dbReference type="GO" id="GO:0005524">
    <property type="term" value="F:ATP binding"/>
    <property type="evidence" value="ECO:0007669"/>
    <property type="project" value="UniProtKB-UniRule"/>
</dbReference>
<dbReference type="GO" id="GO:0005634">
    <property type="term" value="C:nucleus"/>
    <property type="evidence" value="ECO:0007669"/>
    <property type="project" value="UniProtKB-SubCell"/>
</dbReference>
<sequence length="531" mass="59466">MFTTTRNYGVSQPICTAMPTKEDLDATTKLQQALTALNVFETEKELTKRVAVLASLNYIVANWIQQTAKALGMPDEKAARVGGKLHAFGSYGIGAHTRGADIDTVCVAPRHVNRADFFCTFLAMLKADENAMDVHAVEGAFVPVIKLTYSGVEIDMLFARLDLDEIPEDLDLTDTALLKKMDEKSVRSLNGLRLCKEILGCVPNRETFTTALRAIKVWAKNRSIYSNALGFLGGVSWAILVARTCQLYPNAAAATIVNKFFFLYSNWKWPHPIVLKNADGNCTTTASLDALVWNPQTNVSDRYHVMPIITPTYPEQNSTFNVTKSTLRIIMKEIKEGLETTNAIAAGTSTWKQLLEPMNYFSQYRHYVCLQCSAATKDDLTAFAGLIESRIRKLVASLERNHLINFCHVNPKQFAQKDSTSPTSLWFIGLEFIQGVKINIDLTNDMQQFADMVVKSAVAANFYKESMIIKAFFTPRTQLSKLISTEDLGRGRHYKMTKRESSKPKQESPKTDSRKRKAEIEPSSDVKRCYA</sequence>
<dbReference type="WBParaSite" id="Pan_g19202.t1">
    <property type="protein sequence ID" value="Pan_g19202.t1"/>
    <property type="gene ID" value="Pan_g19202"/>
</dbReference>
<feature type="domain" description="Poly(A) polymerase RNA-binding" evidence="16">
    <location>
        <begin position="360"/>
        <end position="419"/>
    </location>
</feature>
<feature type="binding site" evidence="14">
    <location>
        <position position="103"/>
    </location>
    <ligand>
        <name>Mg(2+)</name>
        <dbReference type="ChEBI" id="CHEBI:18420"/>
        <label>1</label>
        <note>catalytic</note>
    </ligand>
</feature>
<keyword evidence="9 14" id="KW-0460">Magnesium</keyword>
<evidence type="ECO:0000256" key="15">
    <source>
        <dbReference type="SAM" id="MobiDB-lite"/>
    </source>
</evidence>
<dbReference type="InterPro" id="IPR007010">
    <property type="entry name" value="PolA_pol_RNA-bd_dom"/>
</dbReference>
<dbReference type="PIRSF" id="PIRSF018425">
    <property type="entry name" value="PolyA_polymerase"/>
    <property type="match status" value="1"/>
</dbReference>
<dbReference type="SUPFAM" id="SSF55003">
    <property type="entry name" value="PAP/Archaeal CCA-adding enzyme, C-terminal domain"/>
    <property type="match status" value="1"/>
</dbReference>
<evidence type="ECO:0000256" key="6">
    <source>
        <dbReference type="ARBA" id="ARBA00022723"/>
    </source>
</evidence>
<evidence type="ECO:0000256" key="7">
    <source>
        <dbReference type="ARBA" id="ARBA00022741"/>
    </source>
</evidence>
<dbReference type="Pfam" id="PF04928">
    <property type="entry name" value="PAP_central"/>
    <property type="match status" value="1"/>
</dbReference>
<comment type="cofactor">
    <cofactor evidence="14">
        <name>Mg(2+)</name>
        <dbReference type="ChEBI" id="CHEBI:18420"/>
    </cofactor>
    <text evidence="14">Binds 2 magnesium ions. Also active with manganese.</text>
</comment>
<feature type="binding site" evidence="13">
    <location>
        <position position="225"/>
    </location>
    <ligand>
        <name>ATP</name>
        <dbReference type="ChEBI" id="CHEBI:30616"/>
    </ligand>
</feature>
<keyword evidence="6 14" id="KW-0479">Metal-binding</keyword>
<evidence type="ECO:0000256" key="12">
    <source>
        <dbReference type="PIRNR" id="PIRNR018425"/>
    </source>
</evidence>
<name>A0A7E4ZV70_PANRE</name>
<evidence type="ECO:0000259" key="17">
    <source>
        <dbReference type="Pfam" id="PF04928"/>
    </source>
</evidence>
<evidence type="ECO:0000256" key="13">
    <source>
        <dbReference type="PIRSR" id="PIRSR018425-1"/>
    </source>
</evidence>
<feature type="binding site" evidence="13">
    <location>
        <position position="97"/>
    </location>
    <ligand>
        <name>ATP</name>
        <dbReference type="ChEBI" id="CHEBI:30616"/>
    </ligand>
</feature>
<dbReference type="Gene3D" id="3.30.460.10">
    <property type="entry name" value="Beta Polymerase, domain 2"/>
    <property type="match status" value="1"/>
</dbReference>
<feature type="compositionally biased region" description="Basic and acidic residues" evidence="15">
    <location>
        <begin position="497"/>
        <end position="531"/>
    </location>
</feature>
<dbReference type="GO" id="GO:0031123">
    <property type="term" value="P:RNA 3'-end processing"/>
    <property type="evidence" value="ECO:0007669"/>
    <property type="project" value="InterPro"/>
</dbReference>
<feature type="binding site" evidence="14">
    <location>
        <position position="155"/>
    </location>
    <ligand>
        <name>Mg(2+)</name>
        <dbReference type="ChEBI" id="CHEBI:18420"/>
        <label>2</label>
        <note>catalytic</note>
    </ligand>
</feature>
<dbReference type="EC" id="2.7.7.19" evidence="12"/>
<evidence type="ECO:0000256" key="1">
    <source>
        <dbReference type="ARBA" id="ARBA00001936"/>
    </source>
</evidence>
<dbReference type="Pfam" id="PF04926">
    <property type="entry name" value="PAP_RNA-bind"/>
    <property type="match status" value="1"/>
</dbReference>
<feature type="binding site" evidence="13">
    <location>
        <begin position="88"/>
        <end position="90"/>
    </location>
    <ligand>
        <name>ATP</name>
        <dbReference type="ChEBI" id="CHEBI:30616"/>
    </ligand>
</feature>
<evidence type="ECO:0000256" key="5">
    <source>
        <dbReference type="ARBA" id="ARBA00022679"/>
    </source>
</evidence>
<comment type="similarity">
    <text evidence="3 12">Belongs to the poly(A) polymerase family.</text>
</comment>
<evidence type="ECO:0000313" key="20">
    <source>
        <dbReference type="WBParaSite" id="Pan_g19202.t1"/>
    </source>
</evidence>
<dbReference type="GO" id="GO:0046872">
    <property type="term" value="F:metal ion binding"/>
    <property type="evidence" value="ECO:0007669"/>
    <property type="project" value="UniProtKB-KW"/>
</dbReference>
<dbReference type="AlphaFoldDB" id="A0A7E4ZV70"/>
<keyword evidence="8 12" id="KW-0067">ATP-binding</keyword>
<keyword evidence="4 12" id="KW-0507">mRNA processing</keyword>